<evidence type="ECO:0000256" key="10">
    <source>
        <dbReference type="ARBA" id="ARBA00022989"/>
    </source>
</evidence>
<proteinExistence type="predicted"/>
<evidence type="ECO:0000256" key="7">
    <source>
        <dbReference type="ARBA" id="ARBA00022683"/>
    </source>
</evidence>
<keyword evidence="10 12" id="KW-1133">Transmembrane helix</keyword>
<feature type="transmembrane region" description="Helical" evidence="12">
    <location>
        <begin position="318"/>
        <end position="338"/>
    </location>
</feature>
<dbReference type="GO" id="GO:0090563">
    <property type="term" value="F:protein-phosphocysteine-sugar phosphotransferase activity"/>
    <property type="evidence" value="ECO:0007669"/>
    <property type="project" value="TreeGrafter"/>
</dbReference>
<dbReference type="InterPro" id="IPR013011">
    <property type="entry name" value="PTS_EIIB_2"/>
</dbReference>
<comment type="subcellular location">
    <subcellularLocation>
        <location evidence="1">Cell inner membrane</location>
        <topology evidence="1">Multi-pass membrane protein</topology>
    </subcellularLocation>
</comment>
<evidence type="ECO:0000256" key="11">
    <source>
        <dbReference type="ARBA" id="ARBA00023136"/>
    </source>
</evidence>
<dbReference type="GO" id="GO:0016301">
    <property type="term" value="F:kinase activity"/>
    <property type="evidence" value="ECO:0007669"/>
    <property type="project" value="UniProtKB-KW"/>
</dbReference>
<keyword evidence="4" id="KW-0597">Phosphoprotein</keyword>
<dbReference type="AlphaFoldDB" id="A0A5P9Q7H7"/>
<reference evidence="15 16" key="1">
    <citation type="submission" date="2019-10" db="EMBL/GenBank/DDBJ databases">
        <title>Genome sequence of Luteimicrobium xylanilyticum HY-24.</title>
        <authorList>
            <person name="Kim D.Y."/>
            <person name="Park H.-Y."/>
        </authorList>
    </citation>
    <scope>NUCLEOTIDE SEQUENCE [LARGE SCALE GENOMIC DNA]</scope>
    <source>
        <strain evidence="15 16">HY-24</strain>
    </source>
</reference>
<keyword evidence="2" id="KW-0813">Transport</keyword>
<dbReference type="GO" id="GO:0005886">
    <property type="term" value="C:plasma membrane"/>
    <property type="evidence" value="ECO:0007669"/>
    <property type="project" value="UniProtKB-SubCell"/>
</dbReference>
<dbReference type="GO" id="GO:0022877">
    <property type="term" value="F:protein-N(PI)-phosphohistidine-fructose phosphotransferase system transporter activity"/>
    <property type="evidence" value="ECO:0007669"/>
    <property type="project" value="InterPro"/>
</dbReference>
<feature type="transmembrane region" description="Helical" evidence="12">
    <location>
        <begin position="145"/>
        <end position="167"/>
    </location>
</feature>
<feature type="domain" description="PTS EIIB type-2" evidence="13">
    <location>
        <begin position="1"/>
        <end position="98"/>
    </location>
</feature>
<dbReference type="PANTHER" id="PTHR30505:SF0">
    <property type="entry name" value="FRUCTOSE-LIKE PTS SYSTEM EIIBC COMPONENT-RELATED"/>
    <property type="match status" value="1"/>
</dbReference>
<dbReference type="GO" id="GO:0009401">
    <property type="term" value="P:phosphoenolpyruvate-dependent sugar phosphotransferase system"/>
    <property type="evidence" value="ECO:0007669"/>
    <property type="project" value="UniProtKB-KW"/>
</dbReference>
<dbReference type="KEGG" id="lxl:KDY119_00885"/>
<dbReference type="GO" id="GO:0005351">
    <property type="term" value="F:carbohydrate:proton symporter activity"/>
    <property type="evidence" value="ECO:0007669"/>
    <property type="project" value="InterPro"/>
</dbReference>
<dbReference type="EC" id="2.7.1.202" evidence="15"/>
<organism evidence="15 16">
    <name type="scientific">Luteimicrobium xylanilyticum</name>
    <dbReference type="NCBI Taxonomy" id="1133546"/>
    <lineage>
        <taxon>Bacteria</taxon>
        <taxon>Bacillati</taxon>
        <taxon>Actinomycetota</taxon>
        <taxon>Actinomycetes</taxon>
        <taxon>Micrococcales</taxon>
        <taxon>Luteimicrobium</taxon>
    </lineage>
</organism>
<evidence type="ECO:0000259" key="13">
    <source>
        <dbReference type="PROSITE" id="PS51099"/>
    </source>
</evidence>
<evidence type="ECO:0000256" key="12">
    <source>
        <dbReference type="SAM" id="Phobius"/>
    </source>
</evidence>
<sequence>MKFVAVTSCPTGIAHTYMAAEALEQAGRAAGHEVHVETQGSIGTDALDPQLIAEADGVIFAADLEVKDKDRFAGKPFVDVGVKRAVHDAPGVVADAVAAVEAGPTAATVAGSAATADAAPERAASGGPGVGSRIRQYLMTGVSHMLPFVSAGGILIAIGFLISTVAWPSNGAIEVTKVVDGTNATAFLDWVTHSFSWGSGQDWAVLLFWVGKWAFAFLVPALSGYIAYGIADRPGIAPGFVGGFAAVTVGAGFLGGILTGFLAGFTALWISRWKVPKGVRGVMPVVVIPLLSVGVVGVVTTLIIGPPMRWINDGLTDWLNSLSGGSAVLLGAVLGLMMCFDLGGPVNKVAYVFATTGLVNATSNADGPAKIMSAVMVAGMVPPLAVALSTVVRRHLWTPQERDAGKSCWLLGLSFITEGSIPFAAADPLRMIPSFMAGGAVAGALTMAFGSGQLAPHGGIWVIALIGKPLLFLLALAVGTVVSAVVLTAFKTARERRFATPGEVAATSEPGTPSAAAV</sequence>
<dbReference type="EMBL" id="CP045529">
    <property type="protein sequence ID" value="QFU97387.1"/>
    <property type="molecule type" value="Genomic_DNA"/>
</dbReference>
<keyword evidence="16" id="KW-1185">Reference proteome</keyword>
<evidence type="ECO:0000256" key="1">
    <source>
        <dbReference type="ARBA" id="ARBA00004429"/>
    </source>
</evidence>
<dbReference type="PANTHER" id="PTHR30505">
    <property type="entry name" value="FRUCTOSE-LIKE PERMEASE"/>
    <property type="match status" value="1"/>
</dbReference>
<evidence type="ECO:0000256" key="5">
    <source>
        <dbReference type="ARBA" id="ARBA00022597"/>
    </source>
</evidence>
<dbReference type="Gene3D" id="3.40.50.2300">
    <property type="match status" value="1"/>
</dbReference>
<dbReference type="CDD" id="cd05569">
    <property type="entry name" value="PTS_IIB_fructose"/>
    <property type="match status" value="1"/>
</dbReference>
<dbReference type="Pfam" id="PF02378">
    <property type="entry name" value="PTS_EIIC"/>
    <property type="match status" value="1"/>
</dbReference>
<feature type="transmembrane region" description="Helical" evidence="12">
    <location>
        <begin position="203"/>
        <end position="228"/>
    </location>
</feature>
<keyword evidence="5" id="KW-0762">Sugar transport</keyword>
<dbReference type="InterPro" id="IPR003353">
    <property type="entry name" value="PTS_IIB_fruc"/>
</dbReference>
<evidence type="ECO:0000256" key="6">
    <source>
        <dbReference type="ARBA" id="ARBA00022679"/>
    </source>
</evidence>
<dbReference type="InterPro" id="IPR013014">
    <property type="entry name" value="PTS_EIIC_2"/>
</dbReference>
<dbReference type="NCBIfam" id="TIGR00829">
    <property type="entry name" value="FRU"/>
    <property type="match status" value="1"/>
</dbReference>
<evidence type="ECO:0000256" key="3">
    <source>
        <dbReference type="ARBA" id="ARBA00022475"/>
    </source>
</evidence>
<dbReference type="InterPro" id="IPR050864">
    <property type="entry name" value="Bacterial_PTS_Sugar_Transport"/>
</dbReference>
<evidence type="ECO:0000256" key="9">
    <source>
        <dbReference type="ARBA" id="ARBA00022777"/>
    </source>
</evidence>
<dbReference type="RefSeq" id="WP_153021977.1">
    <property type="nucleotide sequence ID" value="NZ_BAABIH010000001.1"/>
</dbReference>
<evidence type="ECO:0000256" key="8">
    <source>
        <dbReference type="ARBA" id="ARBA00022692"/>
    </source>
</evidence>
<dbReference type="InterPro" id="IPR036095">
    <property type="entry name" value="PTS_EIIB-like_sf"/>
</dbReference>
<dbReference type="SUPFAM" id="SSF52794">
    <property type="entry name" value="PTS system IIB component-like"/>
    <property type="match status" value="1"/>
</dbReference>
<protein>
    <submittedName>
        <fullName evidence="15">Protein-N(Pi)-phosphohistidine--D-fructose phosphotransferase</fullName>
        <ecNumber evidence="15">2.7.1.202</ecNumber>
    </submittedName>
</protein>
<keyword evidence="11 12" id="KW-0472">Membrane</keyword>
<gene>
    <name evidence="15" type="primary">fruA</name>
    <name evidence="15" type="ORF">KDY119_00885</name>
</gene>
<dbReference type="Proteomes" id="UP000326702">
    <property type="component" value="Chromosome"/>
</dbReference>
<feature type="domain" description="PTS EIIC type-2" evidence="14">
    <location>
        <begin position="134"/>
        <end position="500"/>
    </location>
</feature>
<keyword evidence="6 15" id="KW-0808">Transferase</keyword>
<name>A0A5P9Q7H7_9MICO</name>
<accession>A0A5P9Q7H7</accession>
<dbReference type="InterPro" id="IPR006327">
    <property type="entry name" value="PTS_IIC_fruc"/>
</dbReference>
<evidence type="ECO:0000259" key="14">
    <source>
        <dbReference type="PROSITE" id="PS51104"/>
    </source>
</evidence>
<evidence type="ECO:0000256" key="2">
    <source>
        <dbReference type="ARBA" id="ARBA00022448"/>
    </source>
</evidence>
<dbReference type="OrthoDB" id="9782569at2"/>
<dbReference type="InterPro" id="IPR003352">
    <property type="entry name" value="PTS_EIIC"/>
</dbReference>
<dbReference type="PROSITE" id="PS51104">
    <property type="entry name" value="PTS_EIIC_TYPE_2"/>
    <property type="match status" value="1"/>
</dbReference>
<evidence type="ECO:0000313" key="16">
    <source>
        <dbReference type="Proteomes" id="UP000326702"/>
    </source>
</evidence>
<keyword evidence="9" id="KW-0418">Kinase</keyword>
<evidence type="ECO:0000313" key="15">
    <source>
        <dbReference type="EMBL" id="QFU97387.1"/>
    </source>
</evidence>
<feature type="transmembrane region" description="Helical" evidence="12">
    <location>
        <begin position="240"/>
        <end position="270"/>
    </location>
</feature>
<dbReference type="Pfam" id="PF02302">
    <property type="entry name" value="PTS_IIB"/>
    <property type="match status" value="1"/>
</dbReference>
<feature type="transmembrane region" description="Helical" evidence="12">
    <location>
        <begin position="282"/>
        <end position="306"/>
    </location>
</feature>
<evidence type="ECO:0000256" key="4">
    <source>
        <dbReference type="ARBA" id="ARBA00022553"/>
    </source>
</evidence>
<keyword evidence="7" id="KW-0598">Phosphotransferase system</keyword>
<dbReference type="InterPro" id="IPR003501">
    <property type="entry name" value="PTS_EIIB_2/3"/>
</dbReference>
<dbReference type="PROSITE" id="PS51099">
    <property type="entry name" value="PTS_EIIB_TYPE_2"/>
    <property type="match status" value="1"/>
</dbReference>
<feature type="transmembrane region" description="Helical" evidence="12">
    <location>
        <begin position="431"/>
        <end position="450"/>
    </location>
</feature>
<dbReference type="NCBIfam" id="TIGR01427">
    <property type="entry name" value="PTS_IIC_fructo"/>
    <property type="match status" value="1"/>
</dbReference>
<keyword evidence="8 12" id="KW-0812">Transmembrane</keyword>
<keyword evidence="3" id="KW-1003">Cell membrane</keyword>
<feature type="transmembrane region" description="Helical" evidence="12">
    <location>
        <begin position="371"/>
        <end position="392"/>
    </location>
</feature>
<feature type="transmembrane region" description="Helical" evidence="12">
    <location>
        <begin position="470"/>
        <end position="490"/>
    </location>
</feature>